<dbReference type="GeneID" id="19948513"/>
<dbReference type="EMBL" id="JH767184">
    <property type="protein sequence ID" value="EQC29396.1"/>
    <property type="molecule type" value="Genomic_DNA"/>
</dbReference>
<dbReference type="RefSeq" id="XP_008611862.1">
    <property type="nucleotide sequence ID" value="XM_008613640.1"/>
</dbReference>
<keyword evidence="4" id="KW-1185">Reference proteome</keyword>
<dbReference type="Proteomes" id="UP000030762">
    <property type="component" value="Unassembled WGS sequence"/>
</dbReference>
<dbReference type="InterPro" id="IPR043472">
    <property type="entry name" value="Macro_dom-like"/>
</dbReference>
<feature type="domain" description="Macro" evidence="1">
    <location>
        <begin position="82"/>
        <end position="270"/>
    </location>
</feature>
<dbReference type="PANTHER" id="PTHR11106">
    <property type="entry name" value="GANGLIOSIDE INDUCED DIFFERENTIATION ASSOCIATED PROTEIN 2-RELATED"/>
    <property type="match status" value="1"/>
</dbReference>
<dbReference type="EMBL" id="JH767154">
    <property type="protein sequence ID" value="EQC34456.1"/>
    <property type="molecule type" value="Genomic_DNA"/>
</dbReference>
<evidence type="ECO:0000313" key="3">
    <source>
        <dbReference type="EMBL" id="EQC34456.1"/>
    </source>
</evidence>
<dbReference type="VEuPathDB" id="FungiDB:SDRG_12859"/>
<gene>
    <name evidence="3" type="ORF">SDRG_07786</name>
    <name evidence="2" type="ORF">SDRG_12859</name>
</gene>
<dbReference type="Pfam" id="PF01661">
    <property type="entry name" value="Macro"/>
    <property type="match status" value="1"/>
</dbReference>
<evidence type="ECO:0000259" key="1">
    <source>
        <dbReference type="PROSITE" id="PS51154"/>
    </source>
</evidence>
<dbReference type="RefSeq" id="XP_008617163.1">
    <property type="nucleotide sequence ID" value="XM_008618941.1"/>
</dbReference>
<reference evidence="2 4" key="1">
    <citation type="submission" date="2012-04" db="EMBL/GenBank/DDBJ databases">
        <title>The Genome Sequence of Saprolegnia declina VS20.</title>
        <authorList>
            <consortium name="The Broad Institute Genome Sequencing Platform"/>
            <person name="Russ C."/>
            <person name="Nusbaum C."/>
            <person name="Tyler B."/>
            <person name="van West P."/>
            <person name="Dieguez-Uribeondo J."/>
            <person name="de Bruijn I."/>
            <person name="Tripathy S."/>
            <person name="Jiang R."/>
            <person name="Young S.K."/>
            <person name="Zeng Q."/>
            <person name="Gargeya S."/>
            <person name="Fitzgerald M."/>
            <person name="Haas B."/>
            <person name="Abouelleil A."/>
            <person name="Alvarado L."/>
            <person name="Arachchi H.M."/>
            <person name="Berlin A."/>
            <person name="Chapman S.B."/>
            <person name="Goldberg J."/>
            <person name="Griggs A."/>
            <person name="Gujja S."/>
            <person name="Hansen M."/>
            <person name="Howarth C."/>
            <person name="Imamovic A."/>
            <person name="Larimer J."/>
            <person name="McCowen C."/>
            <person name="Montmayeur A."/>
            <person name="Murphy C."/>
            <person name="Neiman D."/>
            <person name="Pearson M."/>
            <person name="Priest M."/>
            <person name="Roberts A."/>
            <person name="Saif S."/>
            <person name="Shea T."/>
            <person name="Sisk P."/>
            <person name="Sykes S."/>
            <person name="Wortman J."/>
            <person name="Nusbaum C."/>
            <person name="Birren B."/>
        </authorList>
    </citation>
    <scope>NUCLEOTIDE SEQUENCE [LARGE SCALE GENOMIC DNA]</scope>
    <source>
        <strain evidence="2 4">VS20</strain>
    </source>
</reference>
<dbReference type="PROSITE" id="PS51154">
    <property type="entry name" value="MACRO"/>
    <property type="match status" value="1"/>
</dbReference>
<accession>T0Q481</accession>
<evidence type="ECO:0000313" key="4">
    <source>
        <dbReference type="Proteomes" id="UP000030762"/>
    </source>
</evidence>
<dbReference type="STRING" id="1156394.T0Q481"/>
<name>T0Q481_SAPDV</name>
<protein>
    <recommendedName>
        <fullName evidence="1">Macro domain-containing protein</fullName>
    </recommendedName>
</protein>
<sequence length="289" mass="31480">MELLANQDICQSLLEMSPPSTAHALSVVVLSTNGLCAYGEDDLLWRRLAQAHFSEVNPAILPHVALPMPPFKVQLSPACKAFLETCIEHAIFSSMQVVRGDIGRVTSIGSTKLDCLIFPSNSSLLSFGIGAAGAVFNRAGKELTVLLRSPEFRNTRRYVADAVATPGFKAGVDHLIHCVGPSTNRPDCAATLYRTYFNAFERAREVGATCIAIASISTGSLGFPVHEAATIAMCVYRDYIKAVRWRARLAFVCYEDRVLEAMTRQRDAILAAFNAGSLEMPTVELRRAP</sequence>
<evidence type="ECO:0000313" key="2">
    <source>
        <dbReference type="EMBL" id="EQC29396.1"/>
    </source>
</evidence>
<dbReference type="SUPFAM" id="SSF52949">
    <property type="entry name" value="Macro domain-like"/>
    <property type="match status" value="1"/>
</dbReference>
<organism evidence="2 4">
    <name type="scientific">Saprolegnia diclina (strain VS20)</name>
    <dbReference type="NCBI Taxonomy" id="1156394"/>
    <lineage>
        <taxon>Eukaryota</taxon>
        <taxon>Sar</taxon>
        <taxon>Stramenopiles</taxon>
        <taxon>Oomycota</taxon>
        <taxon>Saprolegniomycetes</taxon>
        <taxon>Saprolegniales</taxon>
        <taxon>Saprolegniaceae</taxon>
        <taxon>Saprolegnia</taxon>
    </lineage>
</organism>
<dbReference type="eggNOG" id="ENOG502S3IS">
    <property type="taxonomic scope" value="Eukaryota"/>
</dbReference>
<dbReference type="OrthoDB" id="6133115at2759"/>
<dbReference type="VEuPathDB" id="FungiDB:SDRG_07786"/>
<dbReference type="GeneID" id="19953586"/>
<dbReference type="InterPro" id="IPR002589">
    <property type="entry name" value="Macro_dom"/>
</dbReference>
<dbReference type="Gene3D" id="3.40.220.10">
    <property type="entry name" value="Leucine Aminopeptidase, subunit E, domain 1"/>
    <property type="match status" value="1"/>
</dbReference>
<dbReference type="PANTHER" id="PTHR11106:SF27">
    <property type="entry name" value="MACRO DOMAIN-CONTAINING PROTEIN"/>
    <property type="match status" value="1"/>
</dbReference>
<dbReference type="SMART" id="SM00506">
    <property type="entry name" value="A1pp"/>
    <property type="match status" value="1"/>
</dbReference>
<dbReference type="AlphaFoldDB" id="T0Q481"/>
<dbReference type="OMA" id="DMETNAD"/>
<dbReference type="InParanoid" id="T0Q481"/>
<proteinExistence type="predicted"/>